<name>A0A0M2UYN8_9BACT</name>
<dbReference type="EMBL" id="LAQJ01000042">
    <property type="protein sequence ID" value="KKO20937.1"/>
    <property type="molecule type" value="Genomic_DNA"/>
</dbReference>
<keyword evidence="2" id="KW-1185">Reference proteome</keyword>
<dbReference type="AlphaFoldDB" id="A0A0M2UYN8"/>
<protein>
    <submittedName>
        <fullName evidence="1">Uncharacterized protein</fullName>
    </submittedName>
</protein>
<evidence type="ECO:0000313" key="2">
    <source>
        <dbReference type="Proteomes" id="UP000034954"/>
    </source>
</evidence>
<organism evidence="1 2">
    <name type="scientific">Candidatus Brocadia fulgida</name>
    <dbReference type="NCBI Taxonomy" id="380242"/>
    <lineage>
        <taxon>Bacteria</taxon>
        <taxon>Pseudomonadati</taxon>
        <taxon>Planctomycetota</taxon>
        <taxon>Candidatus Brocadiia</taxon>
        <taxon>Candidatus Brocadiales</taxon>
        <taxon>Candidatus Brocadiaceae</taxon>
        <taxon>Candidatus Brocadia</taxon>
    </lineage>
</organism>
<sequence>MHCSEPDGRVAVATLPPCAGVAELGSLGGMVDINDLAQRISSVLNDAVV</sequence>
<dbReference type="Proteomes" id="UP000034954">
    <property type="component" value="Unassembled WGS sequence"/>
</dbReference>
<comment type="caution">
    <text evidence="1">The sequence shown here is derived from an EMBL/GenBank/DDBJ whole genome shotgun (WGS) entry which is preliminary data.</text>
</comment>
<accession>A0A0M2UYN8</accession>
<evidence type="ECO:0000313" key="1">
    <source>
        <dbReference type="EMBL" id="KKO20937.1"/>
    </source>
</evidence>
<reference evidence="1 2" key="1">
    <citation type="journal article" date="2013" name="BMC Microbiol.">
        <title>Identification of the type II cytochrome c maturation pathway in anammox bacteria by comparative genomics.</title>
        <authorList>
            <person name="Ferousi C."/>
            <person name="Speth D.R."/>
            <person name="Reimann J."/>
            <person name="Op den Camp H.J."/>
            <person name="Allen J.W."/>
            <person name="Keltjens J.T."/>
            <person name="Jetten M.S."/>
        </authorList>
    </citation>
    <scope>NUCLEOTIDE SEQUENCE [LARGE SCALE GENOMIC DNA]</scope>
    <source>
        <strain evidence="1">RU1</strain>
    </source>
</reference>
<gene>
    <name evidence="1" type="ORF">BROFUL_00339</name>
</gene>
<proteinExistence type="predicted"/>